<name>A0A3B7MIW9_9BACT</name>
<dbReference type="Proteomes" id="UP000263900">
    <property type="component" value="Chromosome"/>
</dbReference>
<dbReference type="NCBIfam" id="TIGR00976">
    <property type="entry name" value="CocE_NonD"/>
    <property type="match status" value="1"/>
</dbReference>
<feature type="domain" description="Xaa-Pro dipeptidyl-peptidase C-terminal" evidence="2">
    <location>
        <begin position="538"/>
        <end position="788"/>
    </location>
</feature>
<protein>
    <submittedName>
        <fullName evidence="3">CocE/NonD family hydrolase</fullName>
    </submittedName>
</protein>
<evidence type="ECO:0000313" key="3">
    <source>
        <dbReference type="EMBL" id="AXY73243.1"/>
    </source>
</evidence>
<dbReference type="SMART" id="SM00939">
    <property type="entry name" value="PepX_C"/>
    <property type="match status" value="1"/>
</dbReference>
<dbReference type="GO" id="GO:0008239">
    <property type="term" value="F:dipeptidyl-peptidase activity"/>
    <property type="evidence" value="ECO:0007669"/>
    <property type="project" value="InterPro"/>
</dbReference>
<dbReference type="AlphaFoldDB" id="A0A3B7MIW9"/>
<dbReference type="InterPro" id="IPR000383">
    <property type="entry name" value="Xaa-Pro-like_dom"/>
</dbReference>
<dbReference type="Pfam" id="PF08530">
    <property type="entry name" value="PepX_C"/>
    <property type="match status" value="1"/>
</dbReference>
<dbReference type="InterPro" id="IPR013736">
    <property type="entry name" value="Xaa-Pro_dipept_C"/>
</dbReference>
<dbReference type="InterPro" id="IPR005674">
    <property type="entry name" value="CocE/Ser_esterase"/>
</dbReference>
<proteinExistence type="predicted"/>
<dbReference type="SUPFAM" id="SSF53474">
    <property type="entry name" value="alpha/beta-Hydrolases"/>
    <property type="match status" value="1"/>
</dbReference>
<dbReference type="RefSeq" id="WP_119049081.1">
    <property type="nucleotide sequence ID" value="NZ_CP032157.1"/>
</dbReference>
<keyword evidence="4" id="KW-1185">Reference proteome</keyword>
<dbReference type="Gene3D" id="1.10.3020.10">
    <property type="entry name" value="alpha-amino acid ester hydrolase ( Helical cap domain)"/>
    <property type="match status" value="1"/>
</dbReference>
<organism evidence="3 4">
    <name type="scientific">Paraflavitalea soli</name>
    <dbReference type="NCBI Taxonomy" id="2315862"/>
    <lineage>
        <taxon>Bacteria</taxon>
        <taxon>Pseudomonadati</taxon>
        <taxon>Bacteroidota</taxon>
        <taxon>Chitinophagia</taxon>
        <taxon>Chitinophagales</taxon>
        <taxon>Chitinophagaceae</taxon>
        <taxon>Paraflavitalea</taxon>
    </lineage>
</organism>
<dbReference type="OrthoDB" id="319764at2"/>
<reference evidence="3 4" key="1">
    <citation type="submission" date="2018-09" db="EMBL/GenBank/DDBJ databases">
        <title>Genome sequencing of strain 6GH32-13.</title>
        <authorList>
            <person name="Weon H.-Y."/>
            <person name="Heo J."/>
            <person name="Kwon S.-W."/>
        </authorList>
    </citation>
    <scope>NUCLEOTIDE SEQUENCE [LARGE SCALE GENOMIC DNA]</scope>
    <source>
        <strain evidence="3 4">5GH32-13</strain>
    </source>
</reference>
<sequence>MRWLPALFVILLLLPVSSYTQVKPALPRDYFEKYSYTLPDTFNYQNEQALRTEAIKIATALDAYLTAATTQYTIDSTELYDVISLQVVPALLLQKNTLALETIQRCRALQPSPAYRVPFALIHEAYGRACLRHADDQSAAFATIFQEEFKGVINGIDTSFRGDIVNAQKGSYTTVSIQVNHTELNNITRQAIQLSQGKLPFSSAYSLLEYYFRYDIRQHYQPQLEALLYQLSPARVEEASVMIPMRDNIRLSAFVYRNAVSTEKVPAVVSLSPYPSGTEATRGNVFATNGYAYVYVDSRGRRKSEGTFFPYEDDARDYYDIIDWVSKQPWCNGQVVTSGGSYLGFAQWQAIRKQYRHPALKAINPMVAVGFGIDFPRLANQFYSYILQWAVYVSGKDLNQARFNDYQFWNKVNYTMYKNRLPFAKLDSIAGLPNPFFQKWVSHPDLDKYWTSILPNKEDYATLDLPILTITGYYDADQLGAFYYYNQHHRYASAKAQSQHYLLIGPYDHGGSQWQPGPVQQGIDIEREAQIPIYKYVIWWYDWILKGKPRPAFLQDKVNYFVTGTGQWKSTSSLQKLTKDTLSLYLSPQLVPNPKRKTVYLLDKQKPVKAQDLTYTHDIAQVIDSAFLFARPIPFDDSLYLSSPYNMVFESKPLEKDIILTGKLTAQLYLSLNVPDADFQFTAYEVDPAGKNHTLSTAQLRSRYRKSGDKPVLMKPGEVALHNFEDVFLYIRQVKKGNKLRFVFESVNSPALEKNYGFGGVVSQETATGPRLIKATIHSSAKYPSRIVLPYAEE</sequence>
<dbReference type="Pfam" id="PF02129">
    <property type="entry name" value="Peptidase_S15"/>
    <property type="match status" value="1"/>
</dbReference>
<gene>
    <name evidence="3" type="ORF">D3H65_04300</name>
</gene>
<dbReference type="Gene3D" id="3.40.50.1820">
    <property type="entry name" value="alpha/beta hydrolase"/>
    <property type="match status" value="1"/>
</dbReference>
<evidence type="ECO:0000313" key="4">
    <source>
        <dbReference type="Proteomes" id="UP000263900"/>
    </source>
</evidence>
<dbReference type="EMBL" id="CP032157">
    <property type="protein sequence ID" value="AXY73243.1"/>
    <property type="molecule type" value="Genomic_DNA"/>
</dbReference>
<dbReference type="InterPro" id="IPR008979">
    <property type="entry name" value="Galactose-bd-like_sf"/>
</dbReference>
<evidence type="ECO:0000256" key="1">
    <source>
        <dbReference type="ARBA" id="ARBA00022801"/>
    </source>
</evidence>
<dbReference type="InterPro" id="IPR029058">
    <property type="entry name" value="AB_hydrolase_fold"/>
</dbReference>
<dbReference type="KEGG" id="pseg:D3H65_04300"/>
<accession>A0A3B7MIW9</accession>
<keyword evidence="1 3" id="KW-0378">Hydrolase</keyword>
<dbReference type="SUPFAM" id="SSF49785">
    <property type="entry name" value="Galactose-binding domain-like"/>
    <property type="match status" value="1"/>
</dbReference>
<dbReference type="Gene3D" id="2.60.120.260">
    <property type="entry name" value="Galactose-binding domain-like"/>
    <property type="match status" value="1"/>
</dbReference>
<evidence type="ECO:0000259" key="2">
    <source>
        <dbReference type="SMART" id="SM00939"/>
    </source>
</evidence>